<protein>
    <submittedName>
        <fullName evidence="1">Uncharacterized protein</fullName>
    </submittedName>
</protein>
<name>A0A0A9BBF9_ARUDO</name>
<dbReference type="EMBL" id="GBRH01241293">
    <property type="protein sequence ID" value="JAD56602.1"/>
    <property type="molecule type" value="Transcribed_RNA"/>
</dbReference>
<dbReference type="AlphaFoldDB" id="A0A0A9BBF9"/>
<accession>A0A0A9BBF9</accession>
<reference evidence="1" key="2">
    <citation type="journal article" date="2015" name="Data Brief">
        <title>Shoot transcriptome of the giant reed, Arundo donax.</title>
        <authorList>
            <person name="Barrero R.A."/>
            <person name="Guerrero F.D."/>
            <person name="Moolhuijzen P."/>
            <person name="Goolsby J.A."/>
            <person name="Tidwell J."/>
            <person name="Bellgard S.E."/>
            <person name="Bellgard M.I."/>
        </authorList>
    </citation>
    <scope>NUCLEOTIDE SEQUENCE</scope>
    <source>
        <tissue evidence="1">Shoot tissue taken approximately 20 cm above the soil surface</tissue>
    </source>
</reference>
<evidence type="ECO:0000313" key="1">
    <source>
        <dbReference type="EMBL" id="JAD56602.1"/>
    </source>
</evidence>
<proteinExistence type="predicted"/>
<reference evidence="1" key="1">
    <citation type="submission" date="2014-09" db="EMBL/GenBank/DDBJ databases">
        <authorList>
            <person name="Magalhaes I.L.F."/>
            <person name="Oliveira U."/>
            <person name="Santos F.R."/>
            <person name="Vidigal T.H.D.A."/>
            <person name="Brescovit A.D."/>
            <person name="Santos A.J."/>
        </authorList>
    </citation>
    <scope>NUCLEOTIDE SEQUENCE</scope>
    <source>
        <tissue evidence="1">Shoot tissue taken approximately 20 cm above the soil surface</tissue>
    </source>
</reference>
<organism evidence="1">
    <name type="scientific">Arundo donax</name>
    <name type="common">Giant reed</name>
    <name type="synonym">Donax arundinaceus</name>
    <dbReference type="NCBI Taxonomy" id="35708"/>
    <lineage>
        <taxon>Eukaryota</taxon>
        <taxon>Viridiplantae</taxon>
        <taxon>Streptophyta</taxon>
        <taxon>Embryophyta</taxon>
        <taxon>Tracheophyta</taxon>
        <taxon>Spermatophyta</taxon>
        <taxon>Magnoliopsida</taxon>
        <taxon>Liliopsida</taxon>
        <taxon>Poales</taxon>
        <taxon>Poaceae</taxon>
        <taxon>PACMAD clade</taxon>
        <taxon>Arundinoideae</taxon>
        <taxon>Arundineae</taxon>
        <taxon>Arundo</taxon>
    </lineage>
</organism>
<sequence>MKRLECHVFGNRGVHFKANLIIHSFVL</sequence>